<comment type="caution">
    <text evidence="1">The sequence shown here is derived from an EMBL/GenBank/DDBJ whole genome shotgun (WGS) entry which is preliminary data.</text>
</comment>
<keyword evidence="2" id="KW-1185">Reference proteome</keyword>
<sequence length="106" mass="10966">MSFTQRDTEYLAGLMQCLKEPPKVDYDKFSDGTATDVASGEVEPTTPTAGTKRKAAGANGSAGKKGKKAKVQETAVPEDAKPGASSDADTTPEPMVKEEGAVGSED</sequence>
<organism evidence="1 2">
    <name type="scientific">Zalaria obscura</name>
    <dbReference type="NCBI Taxonomy" id="2024903"/>
    <lineage>
        <taxon>Eukaryota</taxon>
        <taxon>Fungi</taxon>
        <taxon>Dikarya</taxon>
        <taxon>Ascomycota</taxon>
        <taxon>Pezizomycotina</taxon>
        <taxon>Dothideomycetes</taxon>
        <taxon>Dothideomycetidae</taxon>
        <taxon>Dothideales</taxon>
        <taxon>Zalariaceae</taxon>
        <taxon>Zalaria</taxon>
    </lineage>
</organism>
<proteinExistence type="predicted"/>
<reference evidence="1" key="1">
    <citation type="submission" date="2024-02" db="EMBL/GenBank/DDBJ databases">
        <title>Metagenome Assembled Genome of Zalaria obscura JY119.</title>
        <authorList>
            <person name="Vighnesh L."/>
            <person name="Jagadeeshwari U."/>
            <person name="Venkata Ramana C."/>
            <person name="Sasikala C."/>
        </authorList>
    </citation>
    <scope>NUCLEOTIDE SEQUENCE</scope>
    <source>
        <strain evidence="1">JY119</strain>
    </source>
</reference>
<accession>A0ACC3S425</accession>
<protein>
    <submittedName>
        <fullName evidence="1">Uncharacterized protein</fullName>
    </submittedName>
</protein>
<dbReference type="Proteomes" id="UP001320706">
    <property type="component" value="Unassembled WGS sequence"/>
</dbReference>
<dbReference type="EMBL" id="JAMKPW020000042">
    <property type="protein sequence ID" value="KAK8195975.1"/>
    <property type="molecule type" value="Genomic_DNA"/>
</dbReference>
<evidence type="ECO:0000313" key="2">
    <source>
        <dbReference type="Proteomes" id="UP001320706"/>
    </source>
</evidence>
<name>A0ACC3S425_9PEZI</name>
<evidence type="ECO:0000313" key="1">
    <source>
        <dbReference type="EMBL" id="KAK8195975.1"/>
    </source>
</evidence>
<gene>
    <name evidence="1" type="ORF">M8818_007126</name>
</gene>